<keyword evidence="3" id="KW-1185">Reference proteome</keyword>
<feature type="domain" description="SnoaL-like" evidence="1">
    <location>
        <begin position="185"/>
        <end position="287"/>
    </location>
</feature>
<protein>
    <submittedName>
        <fullName evidence="2">Nitroreductase family deazaflavin-dependent oxidoreductase</fullName>
    </submittedName>
</protein>
<dbReference type="Pfam" id="PF04075">
    <property type="entry name" value="F420H2_quin_red"/>
    <property type="match status" value="1"/>
</dbReference>
<dbReference type="InterPro" id="IPR032710">
    <property type="entry name" value="NTF2-like_dom_sf"/>
</dbReference>
<accession>A0ABW1IYP7</accession>
<evidence type="ECO:0000313" key="2">
    <source>
        <dbReference type="EMBL" id="MFC5993499.1"/>
    </source>
</evidence>
<dbReference type="InterPro" id="IPR037401">
    <property type="entry name" value="SnoaL-like"/>
</dbReference>
<dbReference type="NCBIfam" id="TIGR00026">
    <property type="entry name" value="hi_GC_TIGR00026"/>
    <property type="match status" value="1"/>
</dbReference>
<organism evidence="2 3">
    <name type="scientific">Pseudonocardia hispaniensis</name>
    <dbReference type="NCBI Taxonomy" id="904933"/>
    <lineage>
        <taxon>Bacteria</taxon>
        <taxon>Bacillati</taxon>
        <taxon>Actinomycetota</taxon>
        <taxon>Actinomycetes</taxon>
        <taxon>Pseudonocardiales</taxon>
        <taxon>Pseudonocardiaceae</taxon>
        <taxon>Pseudonocardia</taxon>
    </lineage>
</organism>
<sequence>MTSAPPVPSWLRIAFRLPDRLYRHGLGWVLGRRFLRLTHVGRRSGRRYTTVLEVVGCDRRTSGYVVVSGFGPRADWLRNLDAGGTAEITVGGSTFAVDHRRLGPEEAVAVFADYERRNRVIGPILRRVLSWLLGWRYDGSDEARRRMAEQLPLVAFRPSAGERRHGGGLGMTDRSGASVEMLTAIAKAFNAHDLDAIMEFFAEDCSLDMPRGPEPWGRRLTGKSAVREGLATRFAGLPDAHYGDDRHWVSGDLGVSEWLLTGTTPDGQQVRVRGCDHWEFRDGKVVRKDSYWKIVDTSA</sequence>
<dbReference type="InterPro" id="IPR004378">
    <property type="entry name" value="F420H2_quin_Rdtase"/>
</dbReference>
<evidence type="ECO:0000313" key="3">
    <source>
        <dbReference type="Proteomes" id="UP001596302"/>
    </source>
</evidence>
<proteinExistence type="predicted"/>
<name>A0ABW1IYP7_9PSEU</name>
<reference evidence="3" key="1">
    <citation type="journal article" date="2019" name="Int. J. Syst. Evol. Microbiol.">
        <title>The Global Catalogue of Microorganisms (GCM) 10K type strain sequencing project: providing services to taxonomists for standard genome sequencing and annotation.</title>
        <authorList>
            <consortium name="The Broad Institute Genomics Platform"/>
            <consortium name="The Broad Institute Genome Sequencing Center for Infectious Disease"/>
            <person name="Wu L."/>
            <person name="Ma J."/>
        </authorList>
    </citation>
    <scope>NUCLEOTIDE SEQUENCE [LARGE SCALE GENOMIC DNA]</scope>
    <source>
        <strain evidence="3">CCM 8391</strain>
    </source>
</reference>
<dbReference type="Gene3D" id="2.30.110.10">
    <property type="entry name" value="Electron Transport, Fmn-binding Protein, Chain A"/>
    <property type="match status" value="1"/>
</dbReference>
<dbReference type="RefSeq" id="WP_379583120.1">
    <property type="nucleotide sequence ID" value="NZ_JBHSQW010000009.1"/>
</dbReference>
<dbReference type="Proteomes" id="UP001596302">
    <property type="component" value="Unassembled WGS sequence"/>
</dbReference>
<comment type="caution">
    <text evidence="2">The sequence shown here is derived from an EMBL/GenBank/DDBJ whole genome shotgun (WGS) entry which is preliminary data.</text>
</comment>
<evidence type="ECO:0000259" key="1">
    <source>
        <dbReference type="Pfam" id="PF12680"/>
    </source>
</evidence>
<gene>
    <name evidence="2" type="ORF">ACFQE5_04625</name>
</gene>
<dbReference type="Pfam" id="PF12680">
    <property type="entry name" value="SnoaL_2"/>
    <property type="match status" value="1"/>
</dbReference>
<dbReference type="Gene3D" id="3.10.450.50">
    <property type="match status" value="1"/>
</dbReference>
<dbReference type="EMBL" id="JBHSQW010000009">
    <property type="protein sequence ID" value="MFC5993499.1"/>
    <property type="molecule type" value="Genomic_DNA"/>
</dbReference>
<dbReference type="InterPro" id="IPR012349">
    <property type="entry name" value="Split_barrel_FMN-bd"/>
</dbReference>
<dbReference type="SUPFAM" id="SSF54427">
    <property type="entry name" value="NTF2-like"/>
    <property type="match status" value="1"/>
</dbReference>